<dbReference type="PROSITE" id="PS51083">
    <property type="entry name" value="ZF_HIT"/>
    <property type="match status" value="1"/>
</dbReference>
<dbReference type="AlphaFoldDB" id="A0A6P8IJF9"/>
<dbReference type="FunCoup" id="A0A6P8IJF9">
    <property type="interactions" value="1492"/>
</dbReference>
<keyword evidence="3" id="KW-0862">Zinc</keyword>
<dbReference type="KEGG" id="aten:116301649"/>
<name>A0A6P8IJF9_ACTTE</name>
<evidence type="ECO:0000256" key="3">
    <source>
        <dbReference type="ARBA" id="ARBA00022833"/>
    </source>
</evidence>
<dbReference type="InParanoid" id="A0A6P8IJF9"/>
<feature type="domain" description="HIT-type" evidence="6">
    <location>
        <begin position="123"/>
        <end position="155"/>
    </location>
</feature>
<protein>
    <submittedName>
        <fullName evidence="8">Zinc finger HIT domain-containing protein 1-like</fullName>
    </submittedName>
</protein>
<dbReference type="GO" id="GO:0008270">
    <property type="term" value="F:zinc ion binding"/>
    <property type="evidence" value="ECO:0007669"/>
    <property type="project" value="UniProtKB-UniRule"/>
</dbReference>
<dbReference type="Pfam" id="PF04438">
    <property type="entry name" value="zf-HIT"/>
    <property type="match status" value="1"/>
</dbReference>
<feature type="region of interest" description="Disordered" evidence="5">
    <location>
        <begin position="1"/>
        <end position="53"/>
    </location>
</feature>
<dbReference type="RefSeq" id="XP_031566598.1">
    <property type="nucleotide sequence ID" value="XM_031710738.1"/>
</dbReference>
<sequence length="160" mass="18513">MEVVEKRESGRIKDSASKRILDKATRKRRQQRQLEALEKDNTHEDPHGHLNVLQTKIRIPAFNDTMDDKKKKKKSKTGEHFKQRFKRTFAALLEEAQQELEEGEPSYASANVPPSRFPERHFCAVCGFPSNYTCVSCGARYCCVRCLGTHQDTRCLKWTV</sequence>
<dbReference type="GeneID" id="116301649"/>
<reference evidence="8" key="1">
    <citation type="submission" date="2025-08" db="UniProtKB">
        <authorList>
            <consortium name="RefSeq"/>
        </authorList>
    </citation>
    <scope>IDENTIFICATION</scope>
    <source>
        <tissue evidence="8">Tentacle</tissue>
    </source>
</reference>
<evidence type="ECO:0000256" key="1">
    <source>
        <dbReference type="ARBA" id="ARBA00022723"/>
    </source>
</evidence>
<dbReference type="SUPFAM" id="SSF144232">
    <property type="entry name" value="HIT/MYND zinc finger-like"/>
    <property type="match status" value="1"/>
</dbReference>
<feature type="compositionally biased region" description="Basic and acidic residues" evidence="5">
    <location>
        <begin position="1"/>
        <end position="24"/>
    </location>
</feature>
<evidence type="ECO:0000313" key="8">
    <source>
        <dbReference type="RefSeq" id="XP_031566598.1"/>
    </source>
</evidence>
<keyword evidence="2 4" id="KW-0863">Zinc-finger</keyword>
<dbReference type="Proteomes" id="UP000515163">
    <property type="component" value="Unplaced"/>
</dbReference>
<proteinExistence type="predicted"/>
<dbReference type="InterPro" id="IPR039723">
    <property type="entry name" value="Vps71/ZNHIT1"/>
</dbReference>
<dbReference type="GO" id="GO:0006338">
    <property type="term" value="P:chromatin remodeling"/>
    <property type="evidence" value="ECO:0007669"/>
    <property type="project" value="InterPro"/>
</dbReference>
<evidence type="ECO:0000259" key="6">
    <source>
        <dbReference type="PROSITE" id="PS51083"/>
    </source>
</evidence>
<evidence type="ECO:0000256" key="2">
    <source>
        <dbReference type="ARBA" id="ARBA00022771"/>
    </source>
</evidence>
<feature type="compositionally biased region" description="Basic and acidic residues" evidence="5">
    <location>
        <begin position="35"/>
        <end position="48"/>
    </location>
</feature>
<dbReference type="PANTHER" id="PTHR13093">
    <property type="entry name" value="ZINC FINGER HIT DOMAIN CONTAINING PROTEIN 1"/>
    <property type="match status" value="1"/>
</dbReference>
<dbReference type="GO" id="GO:0005634">
    <property type="term" value="C:nucleus"/>
    <property type="evidence" value="ECO:0007669"/>
    <property type="project" value="UniProtKB-ARBA"/>
</dbReference>
<gene>
    <name evidence="8" type="primary">LOC116301649</name>
</gene>
<evidence type="ECO:0000256" key="5">
    <source>
        <dbReference type="SAM" id="MobiDB-lite"/>
    </source>
</evidence>
<dbReference type="CDD" id="cd21437">
    <property type="entry name" value="zf-HIT_ZNHIT1_like"/>
    <property type="match status" value="1"/>
</dbReference>
<evidence type="ECO:0000256" key="4">
    <source>
        <dbReference type="PROSITE-ProRule" id="PRU00453"/>
    </source>
</evidence>
<dbReference type="InterPro" id="IPR007529">
    <property type="entry name" value="Znf_HIT"/>
</dbReference>
<keyword evidence="7" id="KW-1185">Reference proteome</keyword>
<dbReference type="OrthoDB" id="74807at2759"/>
<organism evidence="7 8">
    <name type="scientific">Actinia tenebrosa</name>
    <name type="common">Australian red waratah sea anemone</name>
    <dbReference type="NCBI Taxonomy" id="6105"/>
    <lineage>
        <taxon>Eukaryota</taxon>
        <taxon>Metazoa</taxon>
        <taxon>Cnidaria</taxon>
        <taxon>Anthozoa</taxon>
        <taxon>Hexacorallia</taxon>
        <taxon>Actiniaria</taxon>
        <taxon>Actiniidae</taxon>
        <taxon>Actinia</taxon>
    </lineage>
</organism>
<evidence type="ECO:0000313" key="7">
    <source>
        <dbReference type="Proteomes" id="UP000515163"/>
    </source>
</evidence>
<accession>A0A6P8IJF9</accession>
<keyword evidence="1" id="KW-0479">Metal-binding</keyword>